<evidence type="ECO:0000256" key="1">
    <source>
        <dbReference type="SAM" id="MobiDB-lite"/>
    </source>
</evidence>
<dbReference type="Proteomes" id="UP001597227">
    <property type="component" value="Unassembled WGS sequence"/>
</dbReference>
<keyword evidence="2" id="KW-0472">Membrane</keyword>
<feature type="region of interest" description="Disordered" evidence="1">
    <location>
        <begin position="1"/>
        <end position="24"/>
    </location>
</feature>
<feature type="compositionally biased region" description="Basic and acidic residues" evidence="1">
    <location>
        <begin position="12"/>
        <end position="24"/>
    </location>
</feature>
<accession>A0ABW4MTV2</accession>
<evidence type="ECO:0000313" key="4">
    <source>
        <dbReference type="Proteomes" id="UP001597227"/>
    </source>
</evidence>
<comment type="caution">
    <text evidence="3">The sequence shown here is derived from an EMBL/GenBank/DDBJ whole genome shotgun (WGS) entry which is preliminary data.</text>
</comment>
<keyword evidence="2" id="KW-1133">Transmembrane helix</keyword>
<proteinExistence type="predicted"/>
<feature type="region of interest" description="Disordered" evidence="1">
    <location>
        <begin position="138"/>
        <end position="164"/>
    </location>
</feature>
<sequence length="360" mass="39325">MDKQNRISIKINGKEPKVQKEKKEKTEFVEKEKPLIIVENEEVAAAQEEEEDDFSWVLPDENLRNKKTKEKEIPVIPIEDLRHTNGPSKIPYLPKKSKGIQVFSLKQFVISIALAIVLGTGFGFMILKVVEDVNAGPAENDNPTQVTNGNPAPTGKQEDPPASSQVAIDLETLSTGIVQGGKFSTAESANTTVSDIKGKGFAATTVEMDGAFYVIAGIGSEQGSVGGIKAKYEEAFPEFFTKTFEVPGGSYSNAGKMDSEAIKVSLPVYKELLTLSSQAFGTGAIDNGQLENLSKQITAVKEIKKDNLHAQLKEFNAYIESSFTQLQSFTNGGDEKSLWQSQQSLLNAYQAYTVWLSELS</sequence>
<reference evidence="4" key="1">
    <citation type="journal article" date="2019" name="Int. J. Syst. Evol. Microbiol.">
        <title>The Global Catalogue of Microorganisms (GCM) 10K type strain sequencing project: providing services to taxonomists for standard genome sequencing and annotation.</title>
        <authorList>
            <consortium name="The Broad Institute Genomics Platform"/>
            <consortium name="The Broad Institute Genome Sequencing Center for Infectious Disease"/>
            <person name="Wu L."/>
            <person name="Ma J."/>
        </authorList>
    </citation>
    <scope>NUCLEOTIDE SEQUENCE [LARGE SCALE GENOMIC DNA]</scope>
    <source>
        <strain evidence="4">CCUG 15531</strain>
    </source>
</reference>
<name>A0ABW4MTV2_9BACI</name>
<dbReference type="EMBL" id="JBHUEK010000031">
    <property type="protein sequence ID" value="MFD1781129.1"/>
    <property type="molecule type" value="Genomic_DNA"/>
</dbReference>
<protein>
    <recommendedName>
        <fullName evidence="5">SPOR domain-containing protein</fullName>
    </recommendedName>
</protein>
<feature type="transmembrane region" description="Helical" evidence="2">
    <location>
        <begin position="108"/>
        <end position="127"/>
    </location>
</feature>
<dbReference type="RefSeq" id="WP_388041092.1">
    <property type="nucleotide sequence ID" value="NZ_JBHUEK010000031.1"/>
</dbReference>
<keyword evidence="4" id="KW-1185">Reference proteome</keyword>
<evidence type="ECO:0000256" key="2">
    <source>
        <dbReference type="SAM" id="Phobius"/>
    </source>
</evidence>
<evidence type="ECO:0000313" key="3">
    <source>
        <dbReference type="EMBL" id="MFD1781129.1"/>
    </source>
</evidence>
<keyword evidence="2" id="KW-0812">Transmembrane</keyword>
<evidence type="ECO:0008006" key="5">
    <source>
        <dbReference type="Google" id="ProtNLM"/>
    </source>
</evidence>
<feature type="compositionally biased region" description="Polar residues" evidence="1">
    <location>
        <begin position="141"/>
        <end position="151"/>
    </location>
</feature>
<gene>
    <name evidence="3" type="ORF">ACFSFW_20955</name>
</gene>
<organism evidence="3 4">
    <name type="scientific">Fredinandcohnia salidurans</name>
    <dbReference type="NCBI Taxonomy" id="2595041"/>
    <lineage>
        <taxon>Bacteria</taxon>
        <taxon>Bacillati</taxon>
        <taxon>Bacillota</taxon>
        <taxon>Bacilli</taxon>
        <taxon>Bacillales</taxon>
        <taxon>Bacillaceae</taxon>
        <taxon>Fredinandcohnia</taxon>
    </lineage>
</organism>